<dbReference type="InterPro" id="IPR036286">
    <property type="entry name" value="LexA/Signal_pep-like_sf"/>
</dbReference>
<dbReference type="GO" id="GO:0004252">
    <property type="term" value="F:serine-type endopeptidase activity"/>
    <property type="evidence" value="ECO:0007669"/>
    <property type="project" value="InterPro"/>
</dbReference>
<evidence type="ECO:0000259" key="10">
    <source>
        <dbReference type="Pfam" id="PF10502"/>
    </source>
</evidence>
<comment type="caution">
    <text evidence="9">Lacks conserved residue(s) required for the propagation of feature annotation.</text>
</comment>
<keyword evidence="8" id="KW-1133">Transmembrane helix</keyword>
<proteinExistence type="inferred from homology"/>
<comment type="similarity">
    <text evidence="2 9">Belongs to the peptidase S26 family.</text>
</comment>
<dbReference type="RefSeq" id="WP_103918414.1">
    <property type="nucleotide sequence ID" value="NZ_FMSV02000046.1"/>
</dbReference>
<dbReference type="AlphaFoldDB" id="A0A1H6F4Z3"/>
<feature type="transmembrane region" description="Helical" evidence="8">
    <location>
        <begin position="55"/>
        <end position="74"/>
    </location>
</feature>
<organism evidence="11 12">
    <name type="scientific">Candidatus Venteria ishoeyi</name>
    <dbReference type="NCBI Taxonomy" id="1899563"/>
    <lineage>
        <taxon>Bacteria</taxon>
        <taxon>Pseudomonadati</taxon>
        <taxon>Pseudomonadota</taxon>
        <taxon>Gammaproteobacteria</taxon>
        <taxon>Thiotrichales</taxon>
        <taxon>Thiotrichaceae</taxon>
        <taxon>Venteria</taxon>
    </lineage>
</organism>
<dbReference type="Pfam" id="PF10502">
    <property type="entry name" value="Peptidase_S26"/>
    <property type="match status" value="1"/>
</dbReference>
<dbReference type="PROSITE" id="PS00760">
    <property type="entry name" value="SPASE_I_2"/>
    <property type="match status" value="1"/>
</dbReference>
<evidence type="ECO:0000313" key="12">
    <source>
        <dbReference type="Proteomes" id="UP000236724"/>
    </source>
</evidence>
<dbReference type="OrthoDB" id="9815782at2"/>
<dbReference type="NCBIfam" id="TIGR02227">
    <property type="entry name" value="sigpep_I_bact"/>
    <property type="match status" value="1"/>
</dbReference>
<comment type="catalytic activity">
    <reaction evidence="1 8">
        <text>Cleavage of hydrophobic, N-terminal signal or leader sequences from secreted and periplasmic proteins.</text>
        <dbReference type="EC" id="3.4.21.89"/>
    </reaction>
</comment>
<dbReference type="CDD" id="cd06530">
    <property type="entry name" value="S26_SPase_I"/>
    <property type="match status" value="1"/>
</dbReference>
<evidence type="ECO:0000256" key="6">
    <source>
        <dbReference type="ARBA" id="ARBA00022801"/>
    </source>
</evidence>
<keyword evidence="12" id="KW-1185">Reference proteome</keyword>
<keyword evidence="5 8" id="KW-0645">Protease</keyword>
<evidence type="ECO:0000256" key="9">
    <source>
        <dbReference type="RuleBase" id="RU362042"/>
    </source>
</evidence>
<dbReference type="PROSITE" id="PS00761">
    <property type="entry name" value="SPASE_I_3"/>
    <property type="match status" value="1"/>
</dbReference>
<evidence type="ECO:0000256" key="5">
    <source>
        <dbReference type="ARBA" id="ARBA00022670"/>
    </source>
</evidence>
<dbReference type="InterPro" id="IPR000223">
    <property type="entry name" value="Pept_S26A_signal_pept_1"/>
</dbReference>
<dbReference type="PANTHER" id="PTHR43390:SF1">
    <property type="entry name" value="CHLOROPLAST PROCESSING PEPTIDASE"/>
    <property type="match status" value="1"/>
</dbReference>
<dbReference type="EMBL" id="FMSV02000046">
    <property type="protein sequence ID" value="SEH04339.1"/>
    <property type="molecule type" value="Genomic_DNA"/>
</dbReference>
<keyword evidence="8" id="KW-0812">Transmembrane</keyword>
<evidence type="ECO:0000256" key="2">
    <source>
        <dbReference type="ARBA" id="ARBA00009370"/>
    </source>
</evidence>
<feature type="active site" evidence="7">
    <location>
        <position position="83"/>
    </location>
</feature>
<evidence type="ECO:0000256" key="4">
    <source>
        <dbReference type="ARBA" id="ARBA00019232"/>
    </source>
</evidence>
<evidence type="ECO:0000313" key="11">
    <source>
        <dbReference type="EMBL" id="SEH04339.1"/>
    </source>
</evidence>
<accession>A0A1H6F4Z3</accession>
<dbReference type="SUPFAM" id="SSF51306">
    <property type="entry name" value="LexA/Signal peptidase"/>
    <property type="match status" value="1"/>
</dbReference>
<feature type="domain" description="Peptidase S26" evidence="10">
    <location>
        <begin position="54"/>
        <end position="282"/>
    </location>
</feature>
<keyword evidence="8" id="KW-0472">Membrane</keyword>
<keyword evidence="6 8" id="KW-0378">Hydrolase</keyword>
<dbReference type="InterPro" id="IPR019533">
    <property type="entry name" value="Peptidase_S26"/>
</dbReference>
<reference evidence="11 12" key="1">
    <citation type="submission" date="2016-10" db="EMBL/GenBank/DDBJ databases">
        <authorList>
            <person name="de Groot N.N."/>
        </authorList>
    </citation>
    <scope>NUCLEOTIDE SEQUENCE [LARGE SCALE GENOMIC DNA]</scope>
    <source>
        <strain evidence="11">MBHS1</strain>
    </source>
</reference>
<evidence type="ECO:0000256" key="1">
    <source>
        <dbReference type="ARBA" id="ARBA00000677"/>
    </source>
</evidence>
<dbReference type="InterPro" id="IPR019758">
    <property type="entry name" value="Pept_S26A_signal_pept_1_CS"/>
</dbReference>
<dbReference type="PROSITE" id="PS00501">
    <property type="entry name" value="SPASE_I_1"/>
    <property type="match status" value="1"/>
</dbReference>
<dbReference type="EC" id="3.4.21.89" evidence="3 8"/>
<name>A0A1H6F4Z3_9GAMM</name>
<dbReference type="InterPro" id="IPR019757">
    <property type="entry name" value="Pept_S26A_signal_pept_1_Lys-AS"/>
</dbReference>
<dbReference type="Proteomes" id="UP000236724">
    <property type="component" value="Unassembled WGS sequence"/>
</dbReference>
<gene>
    <name evidence="11" type="primary">lepB</name>
    <name evidence="11" type="ORF">MBHS_00185</name>
</gene>
<dbReference type="GO" id="GO:0016020">
    <property type="term" value="C:membrane"/>
    <property type="evidence" value="ECO:0007669"/>
    <property type="project" value="UniProtKB-SubCell"/>
</dbReference>
<dbReference type="GO" id="GO:0009003">
    <property type="term" value="F:signal peptidase activity"/>
    <property type="evidence" value="ECO:0007669"/>
    <property type="project" value="UniProtKB-EC"/>
</dbReference>
<dbReference type="GO" id="GO:0006465">
    <property type="term" value="P:signal peptide processing"/>
    <property type="evidence" value="ECO:0007669"/>
    <property type="project" value="InterPro"/>
</dbReference>
<dbReference type="PRINTS" id="PR00727">
    <property type="entry name" value="LEADERPTASE"/>
</dbReference>
<sequence length="298" mass="33894">MNIDLAAILVLLVFISGLIWALDKWKLAPERNERAKTLPEQEQVRAREPSGVVDLMRSLFPVFLIVLLLRSFVVEPFKIPSGSMMPTLLIGDFILVNKFSYGLRLPVLNSKIVALDEPDRGDVVVFRYPEDPSTPFIKRIIGLPGDKIEYDYIAKTLLIDGKEIPRTLTKTYMDDKSGNKMNGFEQQSEQLTEILAHQILLQPGAGRPSPYFWSDEKQDVVQITSQAMLQAHQHEIMRLTIGEIPQGHYFVLGDNRDKSKDSRYWGLVPETHLIGKAFLIWMNWDGGVDFSRLASAIR</sequence>
<feature type="active site" evidence="7">
    <location>
        <position position="138"/>
    </location>
</feature>
<evidence type="ECO:0000256" key="7">
    <source>
        <dbReference type="PIRSR" id="PIRSR600223-1"/>
    </source>
</evidence>
<dbReference type="InterPro" id="IPR019756">
    <property type="entry name" value="Pept_S26A_signal_pept_1_Ser-AS"/>
</dbReference>
<dbReference type="PANTHER" id="PTHR43390">
    <property type="entry name" value="SIGNAL PEPTIDASE I"/>
    <property type="match status" value="1"/>
</dbReference>
<evidence type="ECO:0000256" key="8">
    <source>
        <dbReference type="RuleBase" id="RU003993"/>
    </source>
</evidence>
<comment type="subcellular location">
    <subcellularLocation>
        <location evidence="9">Membrane</location>
        <topology evidence="9">Multi-pass membrane protein</topology>
    </subcellularLocation>
</comment>
<protein>
    <recommendedName>
        <fullName evidence="4 8">Signal peptidase I</fullName>
        <ecNumber evidence="3 8">3.4.21.89</ecNumber>
    </recommendedName>
</protein>
<dbReference type="Gene3D" id="2.10.109.10">
    <property type="entry name" value="Umud Fragment, subunit A"/>
    <property type="match status" value="1"/>
</dbReference>
<evidence type="ECO:0000256" key="3">
    <source>
        <dbReference type="ARBA" id="ARBA00013208"/>
    </source>
</evidence>